<dbReference type="GO" id="GO:0009254">
    <property type="term" value="P:peptidoglycan turnover"/>
    <property type="evidence" value="ECO:0007669"/>
    <property type="project" value="TreeGrafter"/>
</dbReference>
<dbReference type="EC" id="3.5.1.28" evidence="2"/>
<protein>
    <recommendedName>
        <fullName evidence="2">N-acetylmuramoyl-L-alanine amidase</fullName>
        <ecNumber evidence="2">3.5.1.28</ecNumber>
    </recommendedName>
</protein>
<comment type="caution">
    <text evidence="8">The sequence shown here is derived from an EMBL/GenBank/DDBJ whole genome shotgun (WGS) entry which is preliminary data.</text>
</comment>
<dbReference type="SUPFAM" id="SSF55846">
    <property type="entry name" value="N-acetylmuramoyl-L-alanine amidase-like"/>
    <property type="match status" value="1"/>
</dbReference>
<dbReference type="SMART" id="SM00644">
    <property type="entry name" value="Ami_2"/>
    <property type="match status" value="1"/>
</dbReference>
<organism evidence="8 9">
    <name type="scientific">Blastomonas natatoria</name>
    <dbReference type="NCBI Taxonomy" id="34015"/>
    <lineage>
        <taxon>Bacteria</taxon>
        <taxon>Pseudomonadati</taxon>
        <taxon>Pseudomonadota</taxon>
        <taxon>Alphaproteobacteria</taxon>
        <taxon>Sphingomonadales</taxon>
        <taxon>Sphingomonadaceae</taxon>
        <taxon>Blastomonas</taxon>
    </lineage>
</organism>
<evidence type="ECO:0000259" key="7">
    <source>
        <dbReference type="SMART" id="SM00644"/>
    </source>
</evidence>
<keyword evidence="9" id="KW-1185">Reference proteome</keyword>
<dbReference type="GO" id="GO:0030420">
    <property type="term" value="P:establishment of competence for transformation"/>
    <property type="evidence" value="ECO:0007669"/>
    <property type="project" value="UniProtKB-KW"/>
</dbReference>
<dbReference type="AlphaFoldDB" id="A0A2V3VAU3"/>
<dbReference type="CDD" id="cd06583">
    <property type="entry name" value="PGRP"/>
    <property type="match status" value="1"/>
</dbReference>
<evidence type="ECO:0000256" key="3">
    <source>
        <dbReference type="ARBA" id="ARBA00022801"/>
    </source>
</evidence>
<dbReference type="Pfam" id="PF01510">
    <property type="entry name" value="Amidase_2"/>
    <property type="match status" value="1"/>
</dbReference>
<accession>A0A2V3VAU3</accession>
<dbReference type="Proteomes" id="UP000248014">
    <property type="component" value="Unassembled WGS sequence"/>
</dbReference>
<dbReference type="RefSeq" id="WP_110299367.1">
    <property type="nucleotide sequence ID" value="NZ_QJJM01000009.1"/>
</dbReference>
<dbReference type="GO" id="GO:0009253">
    <property type="term" value="P:peptidoglycan catabolic process"/>
    <property type="evidence" value="ECO:0007669"/>
    <property type="project" value="InterPro"/>
</dbReference>
<evidence type="ECO:0000256" key="6">
    <source>
        <dbReference type="ARBA" id="ARBA00023316"/>
    </source>
</evidence>
<sequence>MPTRGELGKSLMLSISHIPHGRSNRSGSPLQPKYITVHNTENSSIGADAEAHANFLSKTGYYIHNGSKRWVSWHFTVDDDSCVRHLPLNEVGWHAGSSQGNAHSLGIEICMNKGINQNRAFDRTKTLIACLCYDLNLEPESRVVTHRHWSGKNCPRLLLNNGQEGAIWQAFIADVRAILNSIDDPAQI</sequence>
<evidence type="ECO:0000313" key="9">
    <source>
        <dbReference type="Proteomes" id="UP000248014"/>
    </source>
</evidence>
<dbReference type="OrthoDB" id="9799970at2"/>
<evidence type="ECO:0000256" key="4">
    <source>
        <dbReference type="ARBA" id="ARBA00022969"/>
    </source>
</evidence>
<dbReference type="EMBL" id="QJJM01000009">
    <property type="protein sequence ID" value="PXW73849.1"/>
    <property type="molecule type" value="Genomic_DNA"/>
</dbReference>
<keyword evidence="5" id="KW-0178">Competence</keyword>
<dbReference type="GO" id="GO:0008745">
    <property type="term" value="F:N-acetylmuramoyl-L-alanine amidase activity"/>
    <property type="evidence" value="ECO:0007669"/>
    <property type="project" value="UniProtKB-EC"/>
</dbReference>
<dbReference type="PANTHER" id="PTHR30417:SF11">
    <property type="entry name" value="N-ACETYLMURAMOYL-L-ALANINE AMIDASE XLYA"/>
    <property type="match status" value="1"/>
</dbReference>
<dbReference type="InterPro" id="IPR002502">
    <property type="entry name" value="Amidase_domain"/>
</dbReference>
<name>A0A2V3VAU3_9SPHN</name>
<dbReference type="InterPro" id="IPR051206">
    <property type="entry name" value="NAMLAA_amidase_2"/>
</dbReference>
<reference evidence="8 9" key="1">
    <citation type="submission" date="2018-05" db="EMBL/GenBank/DDBJ databases">
        <title>Genomic Encyclopedia of Type Strains, Phase IV (KMG-IV): sequencing the most valuable type-strain genomes for metagenomic binning, comparative biology and taxonomic classification.</title>
        <authorList>
            <person name="Goeker M."/>
        </authorList>
    </citation>
    <scope>NUCLEOTIDE SEQUENCE [LARGE SCALE GENOMIC DNA]</scope>
    <source>
        <strain evidence="8 9">DSM 3183</strain>
    </source>
</reference>
<dbReference type="Gene3D" id="3.40.80.10">
    <property type="entry name" value="Peptidoglycan recognition protein-like"/>
    <property type="match status" value="1"/>
</dbReference>
<keyword evidence="6" id="KW-0961">Cell wall biogenesis/degradation</keyword>
<dbReference type="InterPro" id="IPR036505">
    <property type="entry name" value="Amidase/PGRP_sf"/>
</dbReference>
<dbReference type="GO" id="GO:0071555">
    <property type="term" value="P:cell wall organization"/>
    <property type="evidence" value="ECO:0007669"/>
    <property type="project" value="UniProtKB-KW"/>
</dbReference>
<dbReference type="PANTHER" id="PTHR30417">
    <property type="entry name" value="N-ACETYLMURAMOYL-L-ALANINE AMIDASE AMID"/>
    <property type="match status" value="1"/>
</dbReference>
<gene>
    <name evidence="8" type="ORF">C7451_109138</name>
</gene>
<comment type="catalytic activity">
    <reaction evidence="1">
        <text>Hydrolyzes the link between N-acetylmuramoyl residues and L-amino acid residues in certain cell-wall glycopeptides.</text>
        <dbReference type="EC" id="3.5.1.28"/>
    </reaction>
</comment>
<dbReference type="GO" id="GO:0030435">
    <property type="term" value="P:sporulation resulting in formation of a cellular spore"/>
    <property type="evidence" value="ECO:0007669"/>
    <property type="project" value="UniProtKB-KW"/>
</dbReference>
<evidence type="ECO:0000256" key="2">
    <source>
        <dbReference type="ARBA" id="ARBA00011901"/>
    </source>
</evidence>
<feature type="domain" description="N-acetylmuramoyl-L-alanine amidase" evidence="7">
    <location>
        <begin position="22"/>
        <end position="156"/>
    </location>
</feature>
<evidence type="ECO:0000256" key="5">
    <source>
        <dbReference type="ARBA" id="ARBA00023287"/>
    </source>
</evidence>
<evidence type="ECO:0000313" key="8">
    <source>
        <dbReference type="EMBL" id="PXW73849.1"/>
    </source>
</evidence>
<keyword evidence="3" id="KW-0378">Hydrolase</keyword>
<evidence type="ECO:0000256" key="1">
    <source>
        <dbReference type="ARBA" id="ARBA00001561"/>
    </source>
</evidence>
<proteinExistence type="predicted"/>
<keyword evidence="4" id="KW-0749">Sporulation</keyword>